<evidence type="ECO:0000256" key="2">
    <source>
        <dbReference type="ARBA" id="ARBA00023315"/>
    </source>
</evidence>
<evidence type="ECO:0000313" key="5">
    <source>
        <dbReference type="Proteomes" id="UP000245368"/>
    </source>
</evidence>
<dbReference type="AlphaFoldDB" id="A0A2Z3JD28"/>
<dbReference type="GO" id="GO:0016747">
    <property type="term" value="F:acyltransferase activity, transferring groups other than amino-acyl groups"/>
    <property type="evidence" value="ECO:0007669"/>
    <property type="project" value="InterPro"/>
</dbReference>
<dbReference type="InterPro" id="IPR050832">
    <property type="entry name" value="Bact_Acetyltransf"/>
</dbReference>
<dbReference type="InterPro" id="IPR016181">
    <property type="entry name" value="Acyl_CoA_acyltransferase"/>
</dbReference>
<organism evidence="4 5">
    <name type="scientific">Deinococcus irradiatisoli</name>
    <dbReference type="NCBI Taxonomy" id="2202254"/>
    <lineage>
        <taxon>Bacteria</taxon>
        <taxon>Thermotogati</taxon>
        <taxon>Deinococcota</taxon>
        <taxon>Deinococci</taxon>
        <taxon>Deinococcales</taxon>
        <taxon>Deinococcaceae</taxon>
        <taxon>Deinococcus</taxon>
    </lineage>
</organism>
<dbReference type="Proteomes" id="UP000245368">
    <property type="component" value="Chromosome"/>
</dbReference>
<proteinExistence type="predicted"/>
<protein>
    <submittedName>
        <fullName evidence="4">GNAT family N-acetyltransferase</fullName>
    </submittedName>
</protein>
<dbReference type="KEGG" id="dez:DKM44_06070"/>
<dbReference type="Pfam" id="PF00583">
    <property type="entry name" value="Acetyltransf_1"/>
    <property type="match status" value="1"/>
</dbReference>
<dbReference type="RefSeq" id="WP_109826150.1">
    <property type="nucleotide sequence ID" value="NZ_CP029494.1"/>
</dbReference>
<gene>
    <name evidence="4" type="ORF">DKM44_06070</name>
</gene>
<evidence type="ECO:0000259" key="3">
    <source>
        <dbReference type="PROSITE" id="PS51186"/>
    </source>
</evidence>
<accession>A0A2Z3JD28</accession>
<dbReference type="EMBL" id="CP029494">
    <property type="protein sequence ID" value="AWN22845.1"/>
    <property type="molecule type" value="Genomic_DNA"/>
</dbReference>
<dbReference type="OrthoDB" id="58299at2"/>
<dbReference type="PANTHER" id="PTHR43877">
    <property type="entry name" value="AMINOALKYLPHOSPHONATE N-ACETYLTRANSFERASE-RELATED-RELATED"/>
    <property type="match status" value="1"/>
</dbReference>
<dbReference type="InterPro" id="IPR000182">
    <property type="entry name" value="GNAT_dom"/>
</dbReference>
<sequence length="287" mass="31309">MIRTLQASDGPDVISLLSWMDDAPEREVFAPDARTPEELALENTGKTCLVVADDLGSVTAFAALSPFQDGLLLEGPLSETPEGLPKLLSAALQHNDNQSVYAFAARDNLPVRGALEAAGFSPMHTTDFYRLTRGHLGKVPELPENLSLAGRTDAQTYRSLYHAAEDTWSERLHWSEAQMLTHLHSPDVQLSVLLRGGKAVGFAETELDGELARMTYLAVHPAERGQGYGKLLLLHAAQAAFDRPEVRAVQVRAHDHEGPARALYAHAGFLHCRSVVTYVLEPEGEEA</sequence>
<dbReference type="PROSITE" id="PS51186">
    <property type="entry name" value="GNAT"/>
    <property type="match status" value="1"/>
</dbReference>
<evidence type="ECO:0000313" key="4">
    <source>
        <dbReference type="EMBL" id="AWN22845.1"/>
    </source>
</evidence>
<reference evidence="4 5" key="1">
    <citation type="submission" date="2018-05" db="EMBL/GenBank/DDBJ databases">
        <title>Complete Genome Sequence of Deinococcus sp. strain 17bor-2.</title>
        <authorList>
            <person name="Srinivasan S."/>
        </authorList>
    </citation>
    <scope>NUCLEOTIDE SEQUENCE [LARGE SCALE GENOMIC DNA]</scope>
    <source>
        <strain evidence="4 5">17bor-2</strain>
    </source>
</reference>
<dbReference type="SUPFAM" id="SSF55729">
    <property type="entry name" value="Acyl-CoA N-acyltransferases (Nat)"/>
    <property type="match status" value="1"/>
</dbReference>
<feature type="domain" description="N-acetyltransferase" evidence="3">
    <location>
        <begin position="144"/>
        <end position="287"/>
    </location>
</feature>
<evidence type="ECO:0000256" key="1">
    <source>
        <dbReference type="ARBA" id="ARBA00022679"/>
    </source>
</evidence>
<name>A0A2Z3JD28_9DEIO</name>
<dbReference type="CDD" id="cd04301">
    <property type="entry name" value="NAT_SF"/>
    <property type="match status" value="1"/>
</dbReference>
<dbReference type="Gene3D" id="3.40.630.30">
    <property type="match status" value="1"/>
</dbReference>
<keyword evidence="5" id="KW-1185">Reference proteome</keyword>
<keyword evidence="1 4" id="KW-0808">Transferase</keyword>
<keyword evidence="2" id="KW-0012">Acyltransferase</keyword>